<keyword evidence="4" id="KW-1185">Reference proteome</keyword>
<name>A0ABR1IYQ6_9AGAR</name>
<reference evidence="3 4" key="1">
    <citation type="submission" date="2024-01" db="EMBL/GenBank/DDBJ databases">
        <title>A draft genome for the cacao thread blight pathogen Marasmiellus scandens.</title>
        <authorList>
            <person name="Baruah I.K."/>
            <person name="Leung J."/>
            <person name="Bukari Y."/>
            <person name="Amoako-Attah I."/>
            <person name="Meinhardt L.W."/>
            <person name="Bailey B.A."/>
            <person name="Cohen S.P."/>
        </authorList>
    </citation>
    <scope>NUCLEOTIDE SEQUENCE [LARGE SCALE GENOMIC DNA]</scope>
    <source>
        <strain evidence="3 4">GH-19</strain>
    </source>
</reference>
<evidence type="ECO:0000256" key="1">
    <source>
        <dbReference type="SAM" id="MobiDB-lite"/>
    </source>
</evidence>
<organism evidence="3 4">
    <name type="scientific">Marasmiellus scandens</name>
    <dbReference type="NCBI Taxonomy" id="2682957"/>
    <lineage>
        <taxon>Eukaryota</taxon>
        <taxon>Fungi</taxon>
        <taxon>Dikarya</taxon>
        <taxon>Basidiomycota</taxon>
        <taxon>Agaricomycotina</taxon>
        <taxon>Agaricomycetes</taxon>
        <taxon>Agaricomycetidae</taxon>
        <taxon>Agaricales</taxon>
        <taxon>Marasmiineae</taxon>
        <taxon>Omphalotaceae</taxon>
        <taxon>Marasmiellus</taxon>
    </lineage>
</organism>
<evidence type="ECO:0000313" key="3">
    <source>
        <dbReference type="EMBL" id="KAK7442086.1"/>
    </source>
</evidence>
<feature type="transmembrane region" description="Helical" evidence="2">
    <location>
        <begin position="54"/>
        <end position="72"/>
    </location>
</feature>
<evidence type="ECO:0000313" key="4">
    <source>
        <dbReference type="Proteomes" id="UP001498398"/>
    </source>
</evidence>
<keyword evidence="2" id="KW-0472">Membrane</keyword>
<gene>
    <name evidence="3" type="ORF">VKT23_016360</name>
</gene>
<comment type="caution">
    <text evidence="3">The sequence shown here is derived from an EMBL/GenBank/DDBJ whole genome shotgun (WGS) entry which is preliminary data.</text>
</comment>
<proteinExistence type="predicted"/>
<dbReference type="Proteomes" id="UP001498398">
    <property type="component" value="Unassembled WGS sequence"/>
</dbReference>
<accession>A0ABR1IYQ6</accession>
<evidence type="ECO:0000256" key="2">
    <source>
        <dbReference type="SAM" id="Phobius"/>
    </source>
</evidence>
<keyword evidence="2" id="KW-1133">Transmembrane helix</keyword>
<protein>
    <submittedName>
        <fullName evidence="3">Uncharacterized protein</fullName>
    </submittedName>
</protein>
<sequence>MYRRTARPAHISPPSPAFTGSDSEKQPHFTNRLMFSITNRILAHPRIRRLCSRVYYLYSTFVFILLGTFVHYNKPQEQKLPEYDRSRVESIRDLRTGGQDWCKVWLYEAQPEQATPRELGED</sequence>
<feature type="region of interest" description="Disordered" evidence="1">
    <location>
        <begin position="1"/>
        <end position="25"/>
    </location>
</feature>
<dbReference type="EMBL" id="JBANRG010000060">
    <property type="protein sequence ID" value="KAK7442086.1"/>
    <property type="molecule type" value="Genomic_DNA"/>
</dbReference>
<keyword evidence="2" id="KW-0812">Transmembrane</keyword>